<evidence type="ECO:0000256" key="4">
    <source>
        <dbReference type="ARBA" id="ARBA00023136"/>
    </source>
</evidence>
<dbReference type="InterPro" id="IPR035952">
    <property type="entry name" value="Rhomboid-like_sf"/>
</dbReference>
<feature type="transmembrane region" description="Helical" evidence="5">
    <location>
        <begin position="74"/>
        <end position="97"/>
    </location>
</feature>
<feature type="transmembrane region" description="Helical" evidence="5">
    <location>
        <begin position="109"/>
        <end position="128"/>
    </location>
</feature>
<keyword evidence="3 5" id="KW-1133">Transmembrane helix</keyword>
<evidence type="ECO:0000259" key="6">
    <source>
        <dbReference type="Pfam" id="PF01694"/>
    </source>
</evidence>
<dbReference type="Pfam" id="PF01694">
    <property type="entry name" value="Rhomboid"/>
    <property type="match status" value="1"/>
</dbReference>
<evidence type="ECO:0000256" key="2">
    <source>
        <dbReference type="ARBA" id="ARBA00022692"/>
    </source>
</evidence>
<dbReference type="PANTHER" id="PTHR43066:SF11">
    <property type="entry name" value="PEPTIDASE S54 RHOMBOID DOMAIN-CONTAINING PROTEIN"/>
    <property type="match status" value="1"/>
</dbReference>
<dbReference type="Proteomes" id="UP000006465">
    <property type="component" value="Chromosome"/>
</dbReference>
<dbReference type="GO" id="GO:0016020">
    <property type="term" value="C:membrane"/>
    <property type="evidence" value="ECO:0007669"/>
    <property type="project" value="UniProtKB-SubCell"/>
</dbReference>
<reference evidence="7 8" key="1">
    <citation type="journal article" date="2013" name="J. Biotechnol.">
        <title>Genome sequence of Corynebacterium pseudotuberculosis biovar equi strain 258 and prediction of antigenic targets to improve biotechnological vaccine production.</title>
        <authorList>
            <person name="Soares S.C."/>
            <person name="Trost E."/>
            <person name="Ramos R.T."/>
            <person name="Carneiro A.R."/>
            <person name="Santos A.R."/>
            <person name="Pinto A.C."/>
            <person name="Barbosa E."/>
            <person name="Aburjaile F."/>
            <person name="Ali A."/>
            <person name="Diniz C.A."/>
            <person name="Hassan S.S."/>
            <person name="Fiaux K."/>
            <person name="Guimaraes L.C."/>
            <person name="Bakhtiar S.M."/>
            <person name="Pereira U."/>
            <person name="Almeida S.S."/>
            <person name="Abreu V.A."/>
            <person name="Rocha F.S."/>
            <person name="Dorella F.A."/>
            <person name="Miyoshi A."/>
            <person name="Silva A."/>
            <person name="Azevedo V."/>
            <person name="Tauch A."/>
        </authorList>
    </citation>
    <scope>NUCLEOTIDE SEQUENCE [LARGE SCALE GENOMIC DNA]</scope>
    <source>
        <strain evidence="7 8">258</strain>
    </source>
</reference>
<dbReference type="AlphaFoldDB" id="A0AAU8PUY1"/>
<dbReference type="Gene3D" id="1.20.1540.10">
    <property type="entry name" value="Rhomboid-like"/>
    <property type="match status" value="1"/>
</dbReference>
<feature type="transmembrane region" description="Helical" evidence="5">
    <location>
        <begin position="134"/>
        <end position="152"/>
    </location>
</feature>
<proteinExistence type="predicted"/>
<dbReference type="GO" id="GO:0006508">
    <property type="term" value="P:proteolysis"/>
    <property type="evidence" value="ECO:0007669"/>
    <property type="project" value="UniProtKB-KW"/>
</dbReference>
<comment type="subcellular location">
    <subcellularLocation>
        <location evidence="1">Membrane</location>
        <topology evidence="1">Multi-pass membrane protein</topology>
    </subcellularLocation>
</comment>
<dbReference type="KEGG" id="coe:CP258_00115"/>
<gene>
    <name evidence="7" type="ORF">CP258_00115</name>
</gene>
<evidence type="ECO:0000256" key="3">
    <source>
        <dbReference type="ARBA" id="ARBA00022989"/>
    </source>
</evidence>
<feature type="transmembrane region" description="Helical" evidence="5">
    <location>
        <begin position="159"/>
        <end position="175"/>
    </location>
</feature>
<evidence type="ECO:0000313" key="8">
    <source>
        <dbReference type="Proteomes" id="UP000006465"/>
    </source>
</evidence>
<feature type="transmembrane region" description="Helical" evidence="5">
    <location>
        <begin position="231"/>
        <end position="251"/>
    </location>
</feature>
<dbReference type="RefSeq" id="WP_014522924.1">
    <property type="nucleotide sequence ID" value="NC_017945.3"/>
</dbReference>
<keyword evidence="7" id="KW-0378">Hydrolase</keyword>
<feature type="transmembrane region" description="Helical" evidence="5">
    <location>
        <begin position="21"/>
        <end position="40"/>
    </location>
</feature>
<organism evidence="7 8">
    <name type="scientific">Corynebacterium pseudotuberculosis 258</name>
    <dbReference type="NCBI Taxonomy" id="1168865"/>
    <lineage>
        <taxon>Bacteria</taxon>
        <taxon>Bacillati</taxon>
        <taxon>Actinomycetota</taxon>
        <taxon>Actinomycetes</taxon>
        <taxon>Mycobacteriales</taxon>
        <taxon>Corynebacteriaceae</taxon>
        <taxon>Corynebacterium</taxon>
    </lineage>
</organism>
<dbReference type="PANTHER" id="PTHR43066">
    <property type="entry name" value="RHOMBOID-RELATED PROTEIN"/>
    <property type="match status" value="1"/>
</dbReference>
<keyword evidence="4 5" id="KW-0472">Membrane</keyword>
<accession>A0AAU8PUY1</accession>
<evidence type="ECO:0000256" key="5">
    <source>
        <dbReference type="SAM" id="Phobius"/>
    </source>
</evidence>
<protein>
    <submittedName>
        <fullName evidence="7">Rhomboid family intramembrane serine protease</fullName>
    </submittedName>
</protein>
<feature type="domain" description="Peptidase S54 rhomboid" evidence="6">
    <location>
        <begin position="71"/>
        <end position="199"/>
    </location>
</feature>
<evidence type="ECO:0000313" key="7">
    <source>
        <dbReference type="EMBL" id="AFK15678.2"/>
    </source>
</evidence>
<sequence>MFHENGGMSDPRILHAAYKQAPVTVLLSLSTLIIFLITAFQSQSITDNLYDSWIGTHWILYTPEMHEPLGMLRAIGSMFLHIGPGHLAINIFLLFFLGREIEQCIGSALFCAAYFISGLGASLMIMIMDPLSPTAGASGAIYGLMAIMVAIAITRKTDIRAPLILVAVNVGYSLIADNVSLWGHIGGLVAGSVVALPLMAFHRKHVIAGGTGGFLVYGTPRNHHAFTKDRLITWFVVAAIVVCEAIGIWIVGMKLL</sequence>
<dbReference type="SUPFAM" id="SSF144091">
    <property type="entry name" value="Rhomboid-like"/>
    <property type="match status" value="1"/>
</dbReference>
<dbReference type="GO" id="GO:0004252">
    <property type="term" value="F:serine-type endopeptidase activity"/>
    <property type="evidence" value="ECO:0007669"/>
    <property type="project" value="InterPro"/>
</dbReference>
<keyword evidence="7" id="KW-0645">Protease</keyword>
<dbReference type="EMBL" id="CP003540">
    <property type="protein sequence ID" value="AFK15678.2"/>
    <property type="molecule type" value="Genomic_DNA"/>
</dbReference>
<evidence type="ECO:0000256" key="1">
    <source>
        <dbReference type="ARBA" id="ARBA00004141"/>
    </source>
</evidence>
<feature type="transmembrane region" description="Helical" evidence="5">
    <location>
        <begin position="181"/>
        <end position="201"/>
    </location>
</feature>
<name>A0AAU8PUY1_CORPS</name>
<dbReference type="InterPro" id="IPR022764">
    <property type="entry name" value="Peptidase_S54_rhomboid_dom"/>
</dbReference>
<keyword evidence="2 5" id="KW-0812">Transmembrane</keyword>